<dbReference type="NCBIfam" id="TIGR00254">
    <property type="entry name" value="GGDEF"/>
    <property type="match status" value="1"/>
</dbReference>
<comment type="cofactor">
    <cofactor evidence="1">
        <name>Mg(2+)</name>
        <dbReference type="ChEBI" id="CHEBI:18420"/>
    </cofactor>
</comment>
<feature type="domain" description="PAC" evidence="12">
    <location>
        <begin position="386"/>
        <end position="436"/>
    </location>
</feature>
<dbReference type="OrthoDB" id="9804951at2"/>
<evidence type="ECO:0000256" key="2">
    <source>
        <dbReference type="ARBA" id="ARBA00012282"/>
    </source>
</evidence>
<dbReference type="SMART" id="SM00065">
    <property type="entry name" value="GAF"/>
    <property type="match status" value="1"/>
</dbReference>
<dbReference type="InterPro" id="IPR035965">
    <property type="entry name" value="PAS-like_dom_sf"/>
</dbReference>
<organism evidence="15 16">
    <name type="scientific">Vreelandella halophila</name>
    <dbReference type="NCBI Taxonomy" id="86177"/>
    <lineage>
        <taxon>Bacteria</taxon>
        <taxon>Pseudomonadati</taxon>
        <taxon>Pseudomonadota</taxon>
        <taxon>Gammaproteobacteria</taxon>
        <taxon>Oceanospirillales</taxon>
        <taxon>Halomonadaceae</taxon>
        <taxon>Vreelandella</taxon>
    </lineage>
</organism>
<evidence type="ECO:0000256" key="6">
    <source>
        <dbReference type="ARBA" id="ARBA00022777"/>
    </source>
</evidence>
<dbReference type="PROSITE" id="PS50113">
    <property type="entry name" value="PAC"/>
    <property type="match status" value="1"/>
</dbReference>
<dbReference type="GO" id="GO:0016301">
    <property type="term" value="F:kinase activity"/>
    <property type="evidence" value="ECO:0007669"/>
    <property type="project" value="UniProtKB-KW"/>
</dbReference>
<keyword evidence="6" id="KW-0418">Kinase</keyword>
<dbReference type="InterPro" id="IPR029787">
    <property type="entry name" value="Nucleotide_cyclase"/>
</dbReference>
<evidence type="ECO:0000313" key="16">
    <source>
        <dbReference type="Proteomes" id="UP000460751"/>
    </source>
</evidence>
<keyword evidence="7" id="KW-0067">ATP-binding</keyword>
<dbReference type="CDD" id="cd01949">
    <property type="entry name" value="GGDEF"/>
    <property type="match status" value="1"/>
</dbReference>
<dbReference type="GO" id="GO:0071111">
    <property type="term" value="F:cyclic-guanylate-specific phosphodiesterase activity"/>
    <property type="evidence" value="ECO:0007669"/>
    <property type="project" value="UniProtKB-EC"/>
</dbReference>
<evidence type="ECO:0000256" key="7">
    <source>
        <dbReference type="ARBA" id="ARBA00022840"/>
    </source>
</evidence>
<dbReference type="InterPro" id="IPR000014">
    <property type="entry name" value="PAS"/>
</dbReference>
<evidence type="ECO:0000256" key="3">
    <source>
        <dbReference type="ARBA" id="ARBA00022636"/>
    </source>
</evidence>
<dbReference type="InterPro" id="IPR003018">
    <property type="entry name" value="GAF"/>
</dbReference>
<dbReference type="FunFam" id="3.30.450.20:FF:000060">
    <property type="entry name" value="Sensor protein FixL"/>
    <property type="match status" value="1"/>
</dbReference>
<dbReference type="InterPro" id="IPR013767">
    <property type="entry name" value="PAS_fold"/>
</dbReference>
<dbReference type="Gene3D" id="3.20.20.450">
    <property type="entry name" value="EAL domain"/>
    <property type="match status" value="1"/>
</dbReference>
<accession>A0A9X4YDZ1</accession>
<dbReference type="GO" id="GO:0006355">
    <property type="term" value="P:regulation of DNA-templated transcription"/>
    <property type="evidence" value="ECO:0007669"/>
    <property type="project" value="InterPro"/>
</dbReference>
<evidence type="ECO:0000259" key="13">
    <source>
        <dbReference type="PROSITE" id="PS50883"/>
    </source>
</evidence>
<dbReference type="CDD" id="cd00130">
    <property type="entry name" value="PAS"/>
    <property type="match status" value="1"/>
</dbReference>
<keyword evidence="5" id="KW-0547">Nucleotide-binding</keyword>
<dbReference type="InterPro" id="IPR052155">
    <property type="entry name" value="Biofilm_reg_signaling"/>
</dbReference>
<dbReference type="Pfam" id="PF00989">
    <property type="entry name" value="PAS"/>
    <property type="match status" value="1"/>
</dbReference>
<dbReference type="SUPFAM" id="SSF141868">
    <property type="entry name" value="EAL domain-like"/>
    <property type="match status" value="1"/>
</dbReference>
<dbReference type="Proteomes" id="UP000460751">
    <property type="component" value="Unassembled WGS sequence"/>
</dbReference>
<dbReference type="EMBL" id="WMEX01000008">
    <property type="protein sequence ID" value="MYL27894.1"/>
    <property type="molecule type" value="Genomic_DNA"/>
</dbReference>
<dbReference type="Pfam" id="PF00990">
    <property type="entry name" value="GGDEF"/>
    <property type="match status" value="1"/>
</dbReference>
<protein>
    <recommendedName>
        <fullName evidence="10">Sensor protein FixL</fullName>
        <ecNumber evidence="2">3.1.4.52</ecNumber>
    </recommendedName>
</protein>
<dbReference type="InterPro" id="IPR035919">
    <property type="entry name" value="EAL_sf"/>
</dbReference>
<dbReference type="Pfam" id="PF01590">
    <property type="entry name" value="GAF"/>
    <property type="match status" value="1"/>
</dbReference>
<evidence type="ECO:0000256" key="9">
    <source>
        <dbReference type="ARBA" id="ARBA00059827"/>
    </source>
</evidence>
<dbReference type="InterPro" id="IPR000160">
    <property type="entry name" value="GGDEF_dom"/>
</dbReference>
<evidence type="ECO:0000259" key="14">
    <source>
        <dbReference type="PROSITE" id="PS50887"/>
    </source>
</evidence>
<dbReference type="SMART" id="SM00052">
    <property type="entry name" value="EAL"/>
    <property type="match status" value="1"/>
</dbReference>
<comment type="function">
    <text evidence="9">Putative oxygen sensor; modulates the activity of FixJ, a transcriptional activator of nitrogen fixation fixK gene. FixL probably acts as a kinase that phosphorylates FixJ.</text>
</comment>
<keyword evidence="4" id="KW-0808">Transferase</keyword>
<name>A0A9X4YDZ1_9GAMM</name>
<dbReference type="Pfam" id="PF00563">
    <property type="entry name" value="EAL"/>
    <property type="match status" value="1"/>
</dbReference>
<feature type="domain" description="PAS" evidence="11">
    <location>
        <begin position="314"/>
        <end position="379"/>
    </location>
</feature>
<comment type="caution">
    <text evidence="15">The sequence shown here is derived from an EMBL/GenBank/DDBJ whole genome shotgun (WGS) entry which is preliminary data.</text>
</comment>
<dbReference type="SMART" id="SM00091">
    <property type="entry name" value="PAS"/>
    <property type="match status" value="1"/>
</dbReference>
<reference evidence="15 16" key="1">
    <citation type="submission" date="2019-11" db="EMBL/GenBank/DDBJ databases">
        <title>Genome sequences of 17 halophilic strains isolated from different environments.</title>
        <authorList>
            <person name="Furrow R.E."/>
        </authorList>
    </citation>
    <scope>NUCLEOTIDE SEQUENCE [LARGE SCALE GENOMIC DNA]</scope>
    <source>
        <strain evidence="15 16">22507_15_FS</strain>
    </source>
</reference>
<dbReference type="RefSeq" id="WP_160899435.1">
    <property type="nucleotide sequence ID" value="NZ_WMEX01000008.1"/>
</dbReference>
<keyword evidence="16" id="KW-1185">Reference proteome</keyword>
<dbReference type="InterPro" id="IPR000700">
    <property type="entry name" value="PAS-assoc_C"/>
</dbReference>
<dbReference type="Gene3D" id="3.30.450.20">
    <property type="entry name" value="PAS domain"/>
    <property type="match status" value="2"/>
</dbReference>
<dbReference type="InterPro" id="IPR001610">
    <property type="entry name" value="PAC"/>
</dbReference>
<dbReference type="FunFam" id="3.30.70.270:FF:000001">
    <property type="entry name" value="Diguanylate cyclase domain protein"/>
    <property type="match status" value="1"/>
</dbReference>
<evidence type="ECO:0000256" key="8">
    <source>
        <dbReference type="ARBA" id="ARBA00051114"/>
    </source>
</evidence>
<dbReference type="PROSITE" id="PS50887">
    <property type="entry name" value="GGDEF"/>
    <property type="match status" value="1"/>
</dbReference>
<dbReference type="GO" id="GO:0071732">
    <property type="term" value="P:cellular response to nitric oxide"/>
    <property type="evidence" value="ECO:0007669"/>
    <property type="project" value="UniProtKB-ARBA"/>
</dbReference>
<feature type="domain" description="EAL" evidence="13">
    <location>
        <begin position="615"/>
        <end position="869"/>
    </location>
</feature>
<evidence type="ECO:0000256" key="4">
    <source>
        <dbReference type="ARBA" id="ARBA00022679"/>
    </source>
</evidence>
<dbReference type="AlphaFoldDB" id="A0A9X4YDZ1"/>
<dbReference type="InterPro" id="IPR001633">
    <property type="entry name" value="EAL_dom"/>
</dbReference>
<dbReference type="GO" id="GO:0005524">
    <property type="term" value="F:ATP binding"/>
    <property type="evidence" value="ECO:0007669"/>
    <property type="project" value="UniProtKB-KW"/>
</dbReference>
<gene>
    <name evidence="15" type="ORF">GLW01_13955</name>
</gene>
<dbReference type="InterPro" id="IPR029016">
    <property type="entry name" value="GAF-like_dom_sf"/>
</dbReference>
<evidence type="ECO:0000256" key="1">
    <source>
        <dbReference type="ARBA" id="ARBA00001946"/>
    </source>
</evidence>
<dbReference type="CDD" id="cd01948">
    <property type="entry name" value="EAL"/>
    <property type="match status" value="1"/>
</dbReference>
<dbReference type="PANTHER" id="PTHR44757">
    <property type="entry name" value="DIGUANYLATE CYCLASE DGCP"/>
    <property type="match status" value="1"/>
</dbReference>
<dbReference type="Gene3D" id="3.30.450.40">
    <property type="match status" value="1"/>
</dbReference>
<evidence type="ECO:0000256" key="5">
    <source>
        <dbReference type="ARBA" id="ARBA00022741"/>
    </source>
</evidence>
<dbReference type="SUPFAM" id="SSF55073">
    <property type="entry name" value="Nucleotide cyclase"/>
    <property type="match status" value="1"/>
</dbReference>
<evidence type="ECO:0000259" key="12">
    <source>
        <dbReference type="PROSITE" id="PS50113"/>
    </source>
</evidence>
<comment type="catalytic activity">
    <reaction evidence="8">
        <text>3',3'-c-di-GMP + H2O = 5'-phosphoguanylyl(3'-&gt;5')guanosine + H(+)</text>
        <dbReference type="Rhea" id="RHEA:24902"/>
        <dbReference type="ChEBI" id="CHEBI:15377"/>
        <dbReference type="ChEBI" id="CHEBI:15378"/>
        <dbReference type="ChEBI" id="CHEBI:58754"/>
        <dbReference type="ChEBI" id="CHEBI:58805"/>
        <dbReference type="EC" id="3.1.4.52"/>
    </reaction>
    <physiologicalReaction direction="left-to-right" evidence="8">
        <dbReference type="Rhea" id="RHEA:24903"/>
    </physiologicalReaction>
</comment>
<dbReference type="SUPFAM" id="SSF55785">
    <property type="entry name" value="PYP-like sensor domain (PAS domain)"/>
    <property type="match status" value="2"/>
</dbReference>
<evidence type="ECO:0000313" key="15">
    <source>
        <dbReference type="EMBL" id="MYL27894.1"/>
    </source>
</evidence>
<evidence type="ECO:0000259" key="11">
    <source>
        <dbReference type="PROSITE" id="PS50112"/>
    </source>
</evidence>
<sequence>MKGEFQDVISALSSTLRAAEPKQFDTAMLDVLTRIGEHLGADRAYMLTLSEDGSSLEKVLEWIRQSSQFARGRNRKTPLSRYPWLMKQLRLQSCVIIDDPQGLPQEARTEKQDLDALQIQSLIFLPLWQDAQLLGLIGFDKVHGLLTASIETREKLIALAETVGSTLNRIKTSGVQLQTNSDLDQFMKLVPGMVFQYEVDSIDEPRMPLVSQQLEDVFGLPSERLAKTANPLLNRIYERDYYGVIDSIRLSRENVTPFREHFRAWTAEDELHYFRVISIPEQLPDKVLWHGYMADVTDQIQSEQAVIDQMVWTRAILDNIDDAIFSIDPSGTIQTVNRSAEKLFGYSAKTLKGSKINMVMPEPYRSRHDSYIERYLLTGESSIMGHNRELEAMSKDGTVFPIELQVSEIKIDESQYFIGVVRDITERKDNEKKIDHLAYYDPLTNLPNRRLLLERMQQQLIASTRHQSRQAILFLDLDNFKNLNDSLGHSVGDQYLLQLAHQLENNVTSDDTVARIGGDEFVIFLTALDFEHQVAVNQAHQVANDIRQTVTAPAKLASHEYIGSLSVGITVFHGREDTLEDLLKQADIALNQAKNTGKNTACLFDPSMQKAAEKKLQRESQIRYAMVQNQFELHYQPQILNPSRVTSVEALIRWQHPDEGWISPADFIPVCEESGLILELGEWVVDTACQQLAAWSFDKSKAHLIVAINISAKQFHQKDFANQVIKTVERTGAPAEKLELELTESLVVQDINDVASKMDELREYGIRFSLDDFGTGYSSLAYLKRLPFNQLKIDKSFVQDILNDESDLEIAKMIVALAQTMNLEVIAEGVETWPQARALADIGCHRYQGFLFARPISAEKITDTIAGLNQSVKP</sequence>
<evidence type="ECO:0000256" key="10">
    <source>
        <dbReference type="ARBA" id="ARBA00070616"/>
    </source>
</evidence>
<dbReference type="PANTHER" id="PTHR44757:SF2">
    <property type="entry name" value="BIOFILM ARCHITECTURE MAINTENANCE PROTEIN MBAA"/>
    <property type="match status" value="1"/>
</dbReference>
<dbReference type="Gene3D" id="3.30.70.270">
    <property type="match status" value="1"/>
</dbReference>
<dbReference type="SMART" id="SM00267">
    <property type="entry name" value="GGDEF"/>
    <property type="match status" value="1"/>
</dbReference>
<dbReference type="SMART" id="SM00086">
    <property type="entry name" value="PAC"/>
    <property type="match status" value="1"/>
</dbReference>
<proteinExistence type="predicted"/>
<dbReference type="EC" id="3.1.4.52" evidence="2"/>
<dbReference type="PROSITE" id="PS50112">
    <property type="entry name" value="PAS"/>
    <property type="match status" value="1"/>
</dbReference>
<dbReference type="PROSITE" id="PS50883">
    <property type="entry name" value="EAL"/>
    <property type="match status" value="1"/>
</dbReference>
<dbReference type="NCBIfam" id="TIGR00229">
    <property type="entry name" value="sensory_box"/>
    <property type="match status" value="1"/>
</dbReference>
<dbReference type="SUPFAM" id="SSF55781">
    <property type="entry name" value="GAF domain-like"/>
    <property type="match status" value="1"/>
</dbReference>
<dbReference type="InterPro" id="IPR043128">
    <property type="entry name" value="Rev_trsase/Diguanyl_cyclase"/>
</dbReference>
<feature type="domain" description="GGDEF" evidence="14">
    <location>
        <begin position="468"/>
        <end position="606"/>
    </location>
</feature>
<keyword evidence="3" id="KW-0973">c-di-GMP</keyword>
<dbReference type="FunFam" id="3.20.20.450:FF:000001">
    <property type="entry name" value="Cyclic di-GMP phosphodiesterase yahA"/>
    <property type="match status" value="1"/>
</dbReference>